<feature type="compositionally biased region" description="Polar residues" evidence="1">
    <location>
        <begin position="65"/>
        <end position="74"/>
    </location>
</feature>
<name>A0A2T7A1N0_TUBBO</name>
<evidence type="ECO:0000256" key="1">
    <source>
        <dbReference type="SAM" id="MobiDB-lite"/>
    </source>
</evidence>
<reference evidence="2 3" key="1">
    <citation type="submission" date="2017-04" db="EMBL/GenBank/DDBJ databases">
        <title>Draft genome sequence of Tuber borchii Vittad., a whitish edible truffle.</title>
        <authorList>
            <consortium name="DOE Joint Genome Institute"/>
            <person name="Murat C."/>
            <person name="Kuo A."/>
            <person name="Barry K.W."/>
            <person name="Clum A."/>
            <person name="Dockter R.B."/>
            <person name="Fauchery L."/>
            <person name="Iotti M."/>
            <person name="Kohler A."/>
            <person name="Labutti K."/>
            <person name="Lindquist E.A."/>
            <person name="Lipzen A."/>
            <person name="Ohm R.A."/>
            <person name="Wang M."/>
            <person name="Grigoriev I.V."/>
            <person name="Zambonelli A."/>
            <person name="Martin F.M."/>
        </authorList>
    </citation>
    <scope>NUCLEOTIDE SEQUENCE [LARGE SCALE GENOMIC DNA]</scope>
    <source>
        <strain evidence="2 3">Tbo3840</strain>
    </source>
</reference>
<protein>
    <submittedName>
        <fullName evidence="2">Uncharacterized protein</fullName>
    </submittedName>
</protein>
<evidence type="ECO:0000313" key="3">
    <source>
        <dbReference type="Proteomes" id="UP000244722"/>
    </source>
</evidence>
<keyword evidence="3" id="KW-1185">Reference proteome</keyword>
<organism evidence="2 3">
    <name type="scientific">Tuber borchii</name>
    <name type="common">White truffle</name>
    <dbReference type="NCBI Taxonomy" id="42251"/>
    <lineage>
        <taxon>Eukaryota</taxon>
        <taxon>Fungi</taxon>
        <taxon>Dikarya</taxon>
        <taxon>Ascomycota</taxon>
        <taxon>Pezizomycotina</taxon>
        <taxon>Pezizomycetes</taxon>
        <taxon>Pezizales</taxon>
        <taxon>Tuberaceae</taxon>
        <taxon>Tuber</taxon>
    </lineage>
</organism>
<dbReference type="Proteomes" id="UP000244722">
    <property type="component" value="Unassembled WGS sequence"/>
</dbReference>
<dbReference type="AlphaFoldDB" id="A0A2T7A1N0"/>
<proteinExistence type="predicted"/>
<gene>
    <name evidence="2" type="ORF">B9Z19DRAFT_1076654</name>
</gene>
<evidence type="ECO:0000313" key="2">
    <source>
        <dbReference type="EMBL" id="PUU81650.1"/>
    </source>
</evidence>
<comment type="caution">
    <text evidence="2">The sequence shown here is derived from an EMBL/GenBank/DDBJ whole genome shotgun (WGS) entry which is preliminary data.</text>
</comment>
<accession>A0A2T7A1N0</accession>
<sequence>MHLLPEVFMGQIQIHIVGIGPVLASKGLSRWKRLYQRYEQECILVKPRTLSSVYAVQEICESWSRSATPTTLPSSRVKDEASSSKLIQEPHGTYCHQHQG</sequence>
<feature type="region of interest" description="Disordered" evidence="1">
    <location>
        <begin position="65"/>
        <end position="100"/>
    </location>
</feature>
<dbReference type="EMBL" id="NESQ01000042">
    <property type="protein sequence ID" value="PUU81650.1"/>
    <property type="molecule type" value="Genomic_DNA"/>
</dbReference>